<evidence type="ECO:0000256" key="6">
    <source>
        <dbReference type="ARBA" id="ARBA00022741"/>
    </source>
</evidence>
<dbReference type="InterPro" id="IPR001680">
    <property type="entry name" value="WD40_rpt"/>
</dbReference>
<feature type="binding site" evidence="12">
    <location>
        <begin position="99"/>
        <end position="106"/>
    </location>
    <ligand>
        <name>ATP</name>
        <dbReference type="ChEBI" id="CHEBI:30616"/>
    </ligand>
</feature>
<dbReference type="InterPro" id="IPR027417">
    <property type="entry name" value="P-loop_NTPase"/>
</dbReference>
<dbReference type="CDD" id="cd01372">
    <property type="entry name" value="KISc_KIF4"/>
    <property type="match status" value="1"/>
</dbReference>
<feature type="compositionally biased region" description="Acidic residues" evidence="14">
    <location>
        <begin position="587"/>
        <end position="612"/>
    </location>
</feature>
<evidence type="ECO:0000256" key="1">
    <source>
        <dbReference type="ARBA" id="ARBA00004245"/>
    </source>
</evidence>
<evidence type="ECO:0000256" key="8">
    <source>
        <dbReference type="ARBA" id="ARBA00023054"/>
    </source>
</evidence>
<dbReference type="InterPro" id="IPR056532">
    <property type="entry name" value="KIF21A/B_hel_2"/>
</dbReference>
<dbReference type="GO" id="GO:0003777">
    <property type="term" value="F:microtubule motor activity"/>
    <property type="evidence" value="ECO:0007669"/>
    <property type="project" value="InterPro"/>
</dbReference>
<dbReference type="Pfam" id="PF23203">
    <property type="entry name" value="KIF21A"/>
    <property type="match status" value="1"/>
</dbReference>
<evidence type="ECO:0000256" key="10">
    <source>
        <dbReference type="ARBA" id="ARBA00023212"/>
    </source>
</evidence>
<feature type="domain" description="Kinesin motor" evidence="15">
    <location>
        <begin position="20"/>
        <end position="369"/>
    </location>
</feature>
<dbReference type="FunFam" id="3.40.850.10:FF:000011">
    <property type="entry name" value="Kinesin family member 21A"/>
    <property type="match status" value="1"/>
</dbReference>
<evidence type="ECO:0000256" key="2">
    <source>
        <dbReference type="ARBA" id="ARBA00022490"/>
    </source>
</evidence>
<dbReference type="InterPro" id="IPR036322">
    <property type="entry name" value="WD40_repeat_dom_sf"/>
</dbReference>
<dbReference type="SUPFAM" id="SSF52540">
    <property type="entry name" value="P-loop containing nucleoside triphosphate hydrolases"/>
    <property type="match status" value="1"/>
</dbReference>
<feature type="region of interest" description="Disordered" evidence="14">
    <location>
        <begin position="766"/>
        <end position="796"/>
    </location>
</feature>
<dbReference type="PANTHER" id="PTHR47969">
    <property type="entry name" value="CHROMOSOME-ASSOCIATED KINESIN KIF4A-RELATED"/>
    <property type="match status" value="1"/>
</dbReference>
<feature type="repeat" description="WD" evidence="11">
    <location>
        <begin position="1445"/>
        <end position="1480"/>
    </location>
</feature>
<feature type="repeat" description="WD" evidence="11">
    <location>
        <begin position="1197"/>
        <end position="1237"/>
    </location>
</feature>
<evidence type="ECO:0000256" key="9">
    <source>
        <dbReference type="ARBA" id="ARBA00023175"/>
    </source>
</evidence>
<dbReference type="PROSITE" id="PS50294">
    <property type="entry name" value="WD_REPEATS_REGION"/>
    <property type="match status" value="2"/>
</dbReference>
<accession>A0A7I4YGJ4</accession>
<feature type="region of interest" description="Disordered" evidence="14">
    <location>
        <begin position="460"/>
        <end position="489"/>
    </location>
</feature>
<name>A0A7I4YGJ4_HAECO</name>
<dbReference type="PROSITE" id="PS50082">
    <property type="entry name" value="WD_REPEATS_2"/>
    <property type="match status" value="3"/>
</dbReference>
<keyword evidence="10" id="KW-0206">Cytoskeleton</keyword>
<dbReference type="InterPro" id="IPR036961">
    <property type="entry name" value="Kinesin_motor_dom_sf"/>
</dbReference>
<dbReference type="GO" id="GO:0051231">
    <property type="term" value="P:spindle elongation"/>
    <property type="evidence" value="ECO:0007669"/>
    <property type="project" value="TreeGrafter"/>
</dbReference>
<dbReference type="InterPro" id="IPR015943">
    <property type="entry name" value="WD40/YVTN_repeat-like_dom_sf"/>
</dbReference>
<dbReference type="SUPFAM" id="SSF50978">
    <property type="entry name" value="WD40 repeat-like"/>
    <property type="match status" value="1"/>
</dbReference>
<evidence type="ECO:0000256" key="4">
    <source>
        <dbReference type="ARBA" id="ARBA00022701"/>
    </source>
</evidence>
<proteinExistence type="inferred from homology"/>
<evidence type="ECO:0000256" key="11">
    <source>
        <dbReference type="PROSITE-ProRule" id="PRU00221"/>
    </source>
</evidence>
<keyword evidence="4" id="KW-0493">Microtubule</keyword>
<comment type="similarity">
    <text evidence="12">Belongs to the TRAFAC class myosin-kinesin ATPase superfamily. Kinesin family.</text>
</comment>
<dbReference type="PANTHER" id="PTHR47969:SF28">
    <property type="entry name" value="KINESIN-LIKE PROTEIN KIF21B"/>
    <property type="match status" value="1"/>
</dbReference>
<dbReference type="InterPro" id="IPR001752">
    <property type="entry name" value="Kinesin_motor_dom"/>
</dbReference>
<dbReference type="PROSITE" id="PS50067">
    <property type="entry name" value="KINESIN_MOTOR_2"/>
    <property type="match status" value="1"/>
</dbReference>
<feature type="region of interest" description="Disordered" evidence="14">
    <location>
        <begin position="572"/>
        <end position="612"/>
    </location>
</feature>
<dbReference type="Gene3D" id="2.130.10.10">
    <property type="entry name" value="YVTN repeat-like/Quinoprotein amine dehydrogenase"/>
    <property type="match status" value="2"/>
</dbReference>
<feature type="coiled-coil region" evidence="13">
    <location>
        <begin position="504"/>
        <end position="531"/>
    </location>
</feature>
<feature type="compositionally biased region" description="Polar residues" evidence="14">
    <location>
        <begin position="1054"/>
        <end position="1077"/>
    </location>
</feature>
<keyword evidence="6 12" id="KW-0547">Nucleotide-binding</keyword>
<dbReference type="GO" id="GO:0005524">
    <property type="term" value="F:ATP binding"/>
    <property type="evidence" value="ECO:0007669"/>
    <property type="project" value="UniProtKB-UniRule"/>
</dbReference>
<keyword evidence="7 12" id="KW-0067">ATP-binding</keyword>
<dbReference type="InterPro" id="IPR027640">
    <property type="entry name" value="Kinesin-like_fam"/>
</dbReference>
<dbReference type="Proteomes" id="UP000025227">
    <property type="component" value="Unplaced"/>
</dbReference>
<keyword evidence="5" id="KW-0677">Repeat</keyword>
<organism evidence="16 17">
    <name type="scientific">Haemonchus contortus</name>
    <name type="common">Barber pole worm</name>
    <dbReference type="NCBI Taxonomy" id="6289"/>
    <lineage>
        <taxon>Eukaryota</taxon>
        <taxon>Metazoa</taxon>
        <taxon>Ecdysozoa</taxon>
        <taxon>Nematoda</taxon>
        <taxon>Chromadorea</taxon>
        <taxon>Rhabditida</taxon>
        <taxon>Rhabditina</taxon>
        <taxon>Rhabditomorpha</taxon>
        <taxon>Strongyloidea</taxon>
        <taxon>Trichostrongylidae</taxon>
        <taxon>Haemonchus</taxon>
    </lineage>
</organism>
<evidence type="ECO:0000256" key="5">
    <source>
        <dbReference type="ARBA" id="ARBA00022737"/>
    </source>
</evidence>
<dbReference type="SMART" id="SM00320">
    <property type="entry name" value="WD40"/>
    <property type="match status" value="7"/>
</dbReference>
<dbReference type="GO" id="GO:0007052">
    <property type="term" value="P:mitotic spindle organization"/>
    <property type="evidence" value="ECO:0007669"/>
    <property type="project" value="TreeGrafter"/>
</dbReference>
<feature type="compositionally biased region" description="Low complexity" evidence="14">
    <location>
        <begin position="767"/>
        <end position="778"/>
    </location>
</feature>
<evidence type="ECO:0000259" key="15">
    <source>
        <dbReference type="PROSITE" id="PS50067"/>
    </source>
</evidence>
<dbReference type="GO" id="GO:0008017">
    <property type="term" value="F:microtubule binding"/>
    <property type="evidence" value="ECO:0007669"/>
    <property type="project" value="InterPro"/>
</dbReference>
<evidence type="ECO:0000256" key="12">
    <source>
        <dbReference type="PROSITE-ProRule" id="PRU00283"/>
    </source>
</evidence>
<feature type="region of interest" description="Disordered" evidence="14">
    <location>
        <begin position="1054"/>
        <end position="1134"/>
    </location>
</feature>
<feature type="region of interest" description="Disordered" evidence="14">
    <location>
        <begin position="835"/>
        <end position="863"/>
    </location>
</feature>
<evidence type="ECO:0000313" key="17">
    <source>
        <dbReference type="WBParaSite" id="HCON_00097750-00003"/>
    </source>
</evidence>
<evidence type="ECO:0000256" key="3">
    <source>
        <dbReference type="ARBA" id="ARBA00022574"/>
    </source>
</evidence>
<evidence type="ECO:0000313" key="16">
    <source>
        <dbReference type="Proteomes" id="UP000025227"/>
    </source>
</evidence>
<keyword evidence="2" id="KW-0963">Cytoplasm</keyword>
<comment type="subcellular location">
    <subcellularLocation>
        <location evidence="1">Cytoplasm</location>
        <location evidence="1">Cytoskeleton</location>
    </subcellularLocation>
</comment>
<keyword evidence="8 13" id="KW-0175">Coiled coil</keyword>
<evidence type="ECO:0000256" key="7">
    <source>
        <dbReference type="ARBA" id="ARBA00022840"/>
    </source>
</evidence>
<feature type="repeat" description="WD" evidence="11">
    <location>
        <begin position="1157"/>
        <end position="1196"/>
    </location>
</feature>
<sequence length="1480" mass="166082">MDASVSSSMASSRGGDVPSTVQVALRIRPQGNREKLEGSRVCTSVIPGEPQVTIGTDRSFTYDHVFDQATQQVEIYDSCIEKLVNGLFDGFNATVLAYGQTGSGKTYTMGTAFDTGAISEHEVGVIPRALAHVFRRVSDLKQEAREGGILEPTFEVSVQFIELYNEEIIDLLANDRSSSFNIRIHEDARGEIYLHGVTTRQVQDLHSTLEILKNGALNRTVAATNMNEQSSRSHAIFSLHIKQQRVVPQESEPVISQEIEMELLSAKFHFVDLAGSERLKRTGATGDRAKEGISINCGLLALGNVISALGGANGKVSHVPYRDSKLTRLLQDSLGGNSRTLMVACVSPSDSDFVETLNTLKYANRAKNIKNKVVANQDKSSKLIGELRGRIAALEAELLEFKQGRRTVGSDGVESVNDQYHENVMLTAEINQLRFRVKALQETNEILRNRNVDLMAKDLGPNGCSVSSPTDEHGGSSDEANSSASNDAVMDPVQATVRKYLEELERMRSQLYESQAVANQLRKEMNKWKNQALGCGGFMESNDNSFTSFSHQQLIEDARADIERLRRTVSTASNEVTSDYASHADTAEEDGTSNDADELDEEDEYDQDVDEDTVFDEDQKGAALRDNLADLQTEINIKERLIAELERSDRHLAEVRLSYEKKLTELSAQIKKMEAERDRVVMEAEAKKSDKASQEQAKRIREEYERKLADMRNEFRKLQMVEREHKRMQARQERERQELMRYQAELKELKRVKVDLMKKIKEEMKKAQQQQSSASKKLAALDKEARRRDNIIRQLENKDRQREQFMKRTTEEINRLRKAQKEQAKQTRLAATPKMTPMRSTPYRPARTPGVRGQPPPEATYSPKQAKMKWTFIEKKISRLVTQKQTVGKMEEELGRLLEERTRLNEEIKNLEHRFISLADVSEREAVADQIDGCQQKIRYVMDQITETQTAITDMDGGKDGDMENNDESTELSNIEGLIEHCSNLIEAKYLMQHLFNACLEHAVAAAKADSHNKESEARIQQLEQQSFINEQLLSTVIADKNLINDVEGMLEQNAQKKSRSPSLASLRNGSISPSRTDSSEPLPYRVRRHTATADEMLYPAETAEPTSPKEPEAPKPELPVEEEKKEKKQRVRQGRIVPVRPGTGGQYRVVTRTATVEGHSKAVLSVAATDELLLSGSKDRTAKLWDLQTGSEVRTLGVHPNNVHAVRFIPDSQLAISVSMYQIRVWDLRTQECVRMLQSSGQVNDGDGGPAGSRQNTVPFLETVVNAAEVDPKGKLLFTSFGGDVRIWNLDKWASFGRLVGAVNSPRSEVSCMAVSEGPDGLPQIFTGSRDHYVKMFQCSLGGEGVYESTVDFNPPHYDNVTCVVPFGGFLLTAGKDKNIMKFSLLDQKRDHLELNAHNSFIQGMCLVGTHTDRPLLCSVCKEGTMKFWDITTSRRFKLVEELPKAHSESIYSVCSNKYMVFTASSDQTIGFWKLSVQD</sequence>
<keyword evidence="3 11" id="KW-0853">WD repeat</keyword>
<dbReference type="Gene3D" id="3.40.850.10">
    <property type="entry name" value="Kinesin motor domain"/>
    <property type="match status" value="1"/>
</dbReference>
<dbReference type="PROSITE" id="PS00678">
    <property type="entry name" value="WD_REPEATS_1"/>
    <property type="match status" value="1"/>
</dbReference>
<dbReference type="GO" id="GO:0007018">
    <property type="term" value="P:microtubule-based movement"/>
    <property type="evidence" value="ECO:0007669"/>
    <property type="project" value="InterPro"/>
</dbReference>
<feature type="coiled-coil region" evidence="13">
    <location>
        <begin position="423"/>
        <end position="457"/>
    </location>
</feature>
<evidence type="ECO:0000256" key="13">
    <source>
        <dbReference type="SAM" id="Coils"/>
    </source>
</evidence>
<dbReference type="GO" id="GO:0005875">
    <property type="term" value="C:microtubule associated complex"/>
    <property type="evidence" value="ECO:0007669"/>
    <property type="project" value="TreeGrafter"/>
</dbReference>
<keyword evidence="9 12" id="KW-0505">Motor protein</keyword>
<dbReference type="Pfam" id="PF00400">
    <property type="entry name" value="WD40"/>
    <property type="match status" value="1"/>
</dbReference>
<feature type="coiled-coil region" evidence="13">
    <location>
        <begin position="880"/>
        <end position="914"/>
    </location>
</feature>
<dbReference type="OrthoDB" id="3176171at2759"/>
<dbReference type="InterPro" id="IPR019821">
    <property type="entry name" value="Kinesin_motor_CS"/>
</dbReference>
<dbReference type="Pfam" id="PF00225">
    <property type="entry name" value="Kinesin"/>
    <property type="match status" value="1"/>
</dbReference>
<dbReference type="InterPro" id="IPR019775">
    <property type="entry name" value="WD40_repeat_CS"/>
</dbReference>
<protein>
    <submittedName>
        <fullName evidence="17">Kinesin motor domain-containing protein</fullName>
    </submittedName>
</protein>
<dbReference type="WBParaSite" id="HCON_00097750-00003">
    <property type="protein sequence ID" value="HCON_00097750-00003"/>
    <property type="gene ID" value="HCON_00097750"/>
</dbReference>
<evidence type="ECO:0000256" key="14">
    <source>
        <dbReference type="SAM" id="MobiDB-lite"/>
    </source>
</evidence>
<reference evidence="17" key="1">
    <citation type="submission" date="2020-12" db="UniProtKB">
        <authorList>
            <consortium name="WormBaseParasite"/>
        </authorList>
    </citation>
    <scope>IDENTIFICATION</scope>
    <source>
        <strain evidence="17">MHco3</strain>
    </source>
</reference>
<feature type="compositionally biased region" description="Basic and acidic residues" evidence="14">
    <location>
        <begin position="779"/>
        <end position="796"/>
    </location>
</feature>
<dbReference type="GO" id="GO:0005874">
    <property type="term" value="C:microtubule"/>
    <property type="evidence" value="ECO:0007669"/>
    <property type="project" value="UniProtKB-KW"/>
</dbReference>
<keyword evidence="16" id="KW-1185">Reference proteome</keyword>
<dbReference type="CDD" id="cd00200">
    <property type="entry name" value="WD40"/>
    <property type="match status" value="1"/>
</dbReference>
<dbReference type="SMART" id="SM00129">
    <property type="entry name" value="KISc"/>
    <property type="match status" value="1"/>
</dbReference>
<dbReference type="Pfam" id="PF25764">
    <property type="entry name" value="KIF21A_4th"/>
    <property type="match status" value="1"/>
</dbReference>
<dbReference type="PROSITE" id="PS00411">
    <property type="entry name" value="KINESIN_MOTOR_1"/>
    <property type="match status" value="1"/>
</dbReference>
<feature type="compositionally biased region" description="Low complexity" evidence="14">
    <location>
        <begin position="477"/>
        <end position="488"/>
    </location>
</feature>
<dbReference type="PRINTS" id="PR00380">
    <property type="entry name" value="KINESINHEAVY"/>
</dbReference>